<evidence type="ECO:0000256" key="4">
    <source>
        <dbReference type="RuleBase" id="RU362110"/>
    </source>
</evidence>
<comment type="caution">
    <text evidence="8">The sequence shown here is derived from an EMBL/GenBank/DDBJ whole genome shotgun (WGS) entry which is preliminary data.</text>
</comment>
<keyword evidence="5" id="KW-0732">Signal</keyword>
<dbReference type="Gene3D" id="2.60.120.560">
    <property type="entry name" value="Exo-inulinase, domain 1"/>
    <property type="match status" value="1"/>
</dbReference>
<dbReference type="SUPFAM" id="SSF49899">
    <property type="entry name" value="Concanavalin A-like lectins/glucanases"/>
    <property type="match status" value="1"/>
</dbReference>
<evidence type="ECO:0000259" key="7">
    <source>
        <dbReference type="Pfam" id="PF08244"/>
    </source>
</evidence>
<evidence type="ECO:0000313" key="9">
    <source>
        <dbReference type="Proteomes" id="UP001479606"/>
    </source>
</evidence>
<dbReference type="CDD" id="cd18622">
    <property type="entry name" value="GH32_Inu-like"/>
    <property type="match status" value="1"/>
</dbReference>
<evidence type="ECO:0000313" key="8">
    <source>
        <dbReference type="EMBL" id="MEL5993890.1"/>
    </source>
</evidence>
<organism evidence="8 9">
    <name type="scientific">Hymenobacter segetis</name>
    <dbReference type="NCBI Taxonomy" id="2025509"/>
    <lineage>
        <taxon>Bacteria</taxon>
        <taxon>Pseudomonadati</taxon>
        <taxon>Bacteroidota</taxon>
        <taxon>Cytophagia</taxon>
        <taxon>Cytophagales</taxon>
        <taxon>Hymenobacteraceae</taxon>
        <taxon>Hymenobacter</taxon>
    </lineage>
</organism>
<dbReference type="SMART" id="SM00640">
    <property type="entry name" value="Glyco_32"/>
    <property type="match status" value="1"/>
</dbReference>
<accession>A0ABU9LV25</accession>
<feature type="signal peptide" evidence="5">
    <location>
        <begin position="1"/>
        <end position="18"/>
    </location>
</feature>
<evidence type="ECO:0000256" key="1">
    <source>
        <dbReference type="ARBA" id="ARBA00009902"/>
    </source>
</evidence>
<dbReference type="GO" id="GO:0016787">
    <property type="term" value="F:hydrolase activity"/>
    <property type="evidence" value="ECO:0007669"/>
    <property type="project" value="UniProtKB-KW"/>
</dbReference>
<proteinExistence type="inferred from homology"/>
<evidence type="ECO:0000256" key="2">
    <source>
        <dbReference type="ARBA" id="ARBA00022801"/>
    </source>
</evidence>
<dbReference type="EMBL" id="JBCEVZ010000011">
    <property type="protein sequence ID" value="MEL5993890.1"/>
    <property type="molecule type" value="Genomic_DNA"/>
</dbReference>
<sequence length="511" mass="56506">MKRLLLSVLCSVSLLAHAQQAPVPPATPQYRPGYHFSPAAHWMNDPNGMVYYEGTYHLFYQYYPDASVWGPMHWGHATSTDLVSWKELPIALFPDSLGYIFSGSAVVDAKNTSGFGKDGKTPLVAIFTHHDPKGEKAGTHTFQNQSLAYSLDAGKTWTKYAGNPMLKNPGIHDFRDPKVSWSEVAKKWIMTLATKDRITFFSSPNLKDWTKESEFGEKLGAHGGVWECPDLFPLTLNGKTHWVLIVNLNPGGPNGGSGTQYFVGSFDGHKFTPLNDKTKWADYGPDNYAGVTWANTGARKIFLGWMSNWEYANQVPTSPWRNATTIPRELGLRQVGSEIYLTSQPVKELAKLSPRPAVVLRNLKASTSAVNLTNRLQFTGDKFSLDLSTAQLRDFALVLSNTAGEELRIGYDAKARQYFVDRRKAGPSGFSTKFAGRHTTPRLATLPAADLTLFFDATSVELFADGGLSTGTELFFPSKPFTAIRLEAPEGMTMQRLAYSQLASPLLKQAD</sequence>
<dbReference type="InterPro" id="IPR018053">
    <property type="entry name" value="Glyco_hydro_32_AS"/>
</dbReference>
<dbReference type="Pfam" id="PF00251">
    <property type="entry name" value="Glyco_hydro_32N"/>
    <property type="match status" value="1"/>
</dbReference>
<evidence type="ECO:0000256" key="3">
    <source>
        <dbReference type="ARBA" id="ARBA00023295"/>
    </source>
</evidence>
<dbReference type="PROSITE" id="PS00609">
    <property type="entry name" value="GLYCOSYL_HYDROL_F32"/>
    <property type="match status" value="1"/>
</dbReference>
<keyword evidence="3 4" id="KW-0326">Glycosidase</keyword>
<reference evidence="8 9" key="1">
    <citation type="journal article" date="2018" name="Arch. Microbiol.">
        <title>Hymenobacter segetis sp. nov., isolated from soil.</title>
        <authorList>
            <person name="Ten L.N."/>
            <person name="Lim S.J."/>
            <person name="Kim B.O."/>
            <person name="Kang I.K."/>
            <person name="Jung H.Y."/>
        </authorList>
    </citation>
    <scope>NUCLEOTIDE SEQUENCE [LARGE SCALE GENOMIC DNA]</scope>
    <source>
        <strain evidence="8 9">S7-3-11</strain>
    </source>
</reference>
<name>A0ABU9LV25_9BACT</name>
<dbReference type="Proteomes" id="UP001479606">
    <property type="component" value="Unassembled WGS sequence"/>
</dbReference>
<dbReference type="PANTHER" id="PTHR42800:SF1">
    <property type="entry name" value="EXOINULINASE INUD (AFU_ORTHOLOGUE AFUA_5G00480)"/>
    <property type="match status" value="1"/>
</dbReference>
<dbReference type="Pfam" id="PF08244">
    <property type="entry name" value="Glyco_hydro_32C"/>
    <property type="match status" value="1"/>
</dbReference>
<protein>
    <submittedName>
        <fullName evidence="8">Glycoside hydrolase family 32 protein</fullName>
    </submittedName>
</protein>
<dbReference type="InterPro" id="IPR013148">
    <property type="entry name" value="Glyco_hydro_32_N"/>
</dbReference>
<dbReference type="SUPFAM" id="SSF75005">
    <property type="entry name" value="Arabinanase/levansucrase/invertase"/>
    <property type="match status" value="1"/>
</dbReference>
<feature type="chain" id="PRO_5045727555" evidence="5">
    <location>
        <begin position="19"/>
        <end position="511"/>
    </location>
</feature>
<gene>
    <name evidence="8" type="ORF">AAFH49_06690</name>
</gene>
<dbReference type="PANTHER" id="PTHR42800">
    <property type="entry name" value="EXOINULINASE INUD (AFU_ORTHOLOGUE AFUA_5G00480)"/>
    <property type="match status" value="1"/>
</dbReference>
<feature type="domain" description="Glycosyl hydrolase family 32 N-terminal" evidence="6">
    <location>
        <begin position="35"/>
        <end position="340"/>
    </location>
</feature>
<dbReference type="Gene3D" id="2.115.10.20">
    <property type="entry name" value="Glycosyl hydrolase domain, family 43"/>
    <property type="match status" value="1"/>
</dbReference>
<dbReference type="InterPro" id="IPR013320">
    <property type="entry name" value="ConA-like_dom_sf"/>
</dbReference>
<comment type="similarity">
    <text evidence="1 4">Belongs to the glycosyl hydrolase 32 family.</text>
</comment>
<keyword evidence="9" id="KW-1185">Reference proteome</keyword>
<keyword evidence="2 4" id="KW-0378">Hydrolase</keyword>
<dbReference type="InterPro" id="IPR023296">
    <property type="entry name" value="Glyco_hydro_beta-prop_sf"/>
</dbReference>
<dbReference type="InterPro" id="IPR013189">
    <property type="entry name" value="Glyco_hydro_32_C"/>
</dbReference>
<dbReference type="InterPro" id="IPR001362">
    <property type="entry name" value="Glyco_hydro_32"/>
</dbReference>
<feature type="domain" description="Glycosyl hydrolase family 32 C-terminal" evidence="7">
    <location>
        <begin position="372"/>
        <end position="491"/>
    </location>
</feature>
<evidence type="ECO:0000259" key="6">
    <source>
        <dbReference type="Pfam" id="PF00251"/>
    </source>
</evidence>
<dbReference type="RefSeq" id="WP_342296788.1">
    <property type="nucleotide sequence ID" value="NZ_JBCEVZ010000011.1"/>
</dbReference>
<evidence type="ECO:0000256" key="5">
    <source>
        <dbReference type="SAM" id="SignalP"/>
    </source>
</evidence>